<evidence type="ECO:0000313" key="1">
    <source>
        <dbReference type="EMBL" id="GAJ24955.1"/>
    </source>
</evidence>
<comment type="caution">
    <text evidence="1">The sequence shown here is derived from an EMBL/GenBank/DDBJ whole genome shotgun (WGS) entry which is preliminary data.</text>
</comment>
<dbReference type="EMBL" id="BARW01036226">
    <property type="protein sequence ID" value="GAJ24955.1"/>
    <property type="molecule type" value="Genomic_DNA"/>
</dbReference>
<name>X1W373_9ZZZZ</name>
<dbReference type="AlphaFoldDB" id="X1W373"/>
<proteinExistence type="predicted"/>
<reference evidence="1" key="1">
    <citation type="journal article" date="2014" name="Front. Microbiol.">
        <title>High frequency of phylogenetically diverse reductive dehalogenase-homologous genes in deep subseafloor sedimentary metagenomes.</title>
        <authorList>
            <person name="Kawai M."/>
            <person name="Futagami T."/>
            <person name="Toyoda A."/>
            <person name="Takaki Y."/>
            <person name="Nishi S."/>
            <person name="Hori S."/>
            <person name="Arai W."/>
            <person name="Tsubouchi T."/>
            <person name="Morono Y."/>
            <person name="Uchiyama I."/>
            <person name="Ito T."/>
            <person name="Fujiyama A."/>
            <person name="Inagaki F."/>
            <person name="Takami H."/>
        </authorList>
    </citation>
    <scope>NUCLEOTIDE SEQUENCE</scope>
    <source>
        <strain evidence="1">Expedition CK06-06</strain>
    </source>
</reference>
<feature type="non-terminal residue" evidence="1">
    <location>
        <position position="1"/>
    </location>
</feature>
<protein>
    <submittedName>
        <fullName evidence="1">Uncharacterized protein</fullName>
    </submittedName>
</protein>
<sequence>QSINRFSLFLILNLNIPHGCIKAFMTGEVFYGKGCHPLLM</sequence>
<accession>X1W373</accession>
<organism evidence="1">
    <name type="scientific">marine sediment metagenome</name>
    <dbReference type="NCBI Taxonomy" id="412755"/>
    <lineage>
        <taxon>unclassified sequences</taxon>
        <taxon>metagenomes</taxon>
        <taxon>ecological metagenomes</taxon>
    </lineage>
</organism>
<gene>
    <name evidence="1" type="ORF">S12H4_56292</name>
</gene>